<keyword evidence="1" id="KW-1185">Reference proteome</keyword>
<name>A0AC58G0D6_DANRE</name>
<protein>
    <submittedName>
        <fullName evidence="2">GTPase IMAP family member 8 isoform X1</fullName>
    </submittedName>
</protein>
<dbReference type="Proteomes" id="UP000000437">
    <property type="component" value="Chromosome 1"/>
</dbReference>
<evidence type="ECO:0000313" key="2">
    <source>
        <dbReference type="RefSeq" id="XP_073763225.1"/>
    </source>
</evidence>
<gene>
    <name evidence="2" type="primary">LOC100334176</name>
</gene>
<sequence length="508" mass="57406">MASAYEGNKPDVRIVLLGVCGAGKSSMGNAILDEDVFKEGRTRESEVQRGRVEGRNISIIDTPGFFNTHLTDEELQKEMMKSLDLCSPGPHVFLLIINLENFTDDHRNIVQEILESFGEKALKFTMVLFIGKEKFSRREWTRIITSEKAQKILSNFKGRFHEMNSKAECDLKHVAKLFKSIDEMVKMNRGQHYSSEIKPISQRQEKNERVTQGEPKRLEAQINIDKDIKTKTKVERMTGCKQSEDPDAVSRYLQKVKADASVGQKTEAEKSPNPGLNSKGFRSNVIGSVGEGKSISQTASTAVPLDSDRTAPLSENLRIVLLGKTGSGKSSTGNTILGRDAFRVSFLSSTQTCERRNAVISGRNISVIDTPGLLNVRWYKHLQNKLKQDIEKYLEKCAPGPNVFLLVMRPNGRHTDEDANTVKWIQENFGEEAVRYTMVLFTHVDLLTDESMDDYIRQSLDLKLLIDSCGGKFHTVNNQDRNNPNQVTELLEKIEQLEREFMMVLLSR</sequence>
<organism evidence="1 2">
    <name type="scientific">Danio rerio</name>
    <name type="common">Zebrafish</name>
    <name type="synonym">Brachydanio rerio</name>
    <dbReference type="NCBI Taxonomy" id="7955"/>
    <lineage>
        <taxon>Eukaryota</taxon>
        <taxon>Metazoa</taxon>
        <taxon>Chordata</taxon>
        <taxon>Craniata</taxon>
        <taxon>Vertebrata</taxon>
        <taxon>Euteleostomi</taxon>
        <taxon>Actinopterygii</taxon>
        <taxon>Neopterygii</taxon>
        <taxon>Teleostei</taxon>
        <taxon>Ostariophysi</taxon>
        <taxon>Cypriniformes</taxon>
        <taxon>Danionidae</taxon>
        <taxon>Danioninae</taxon>
        <taxon>Danio</taxon>
    </lineage>
</organism>
<evidence type="ECO:0000313" key="1">
    <source>
        <dbReference type="Proteomes" id="UP000000437"/>
    </source>
</evidence>
<dbReference type="RefSeq" id="XP_073763225.1">
    <property type="nucleotide sequence ID" value="XM_073907124.1"/>
</dbReference>
<accession>A0AC58G0D6</accession>
<reference evidence="2" key="1">
    <citation type="submission" date="2025-08" db="UniProtKB">
        <authorList>
            <consortium name="RefSeq"/>
        </authorList>
    </citation>
    <scope>IDENTIFICATION</scope>
    <source>
        <strain evidence="2">Tuebingen</strain>
        <tissue evidence="2">Fibroblasts and whole tissue</tissue>
    </source>
</reference>
<proteinExistence type="predicted"/>